<reference evidence="2 3" key="1">
    <citation type="submission" date="2019-08" db="EMBL/GenBank/DDBJ databases">
        <title>Hyperibacter terrae gen. nov., sp. nov. and Hyperibacter viscosus sp. nov., two new members in the family Rhodospirillaceae isolated from the rhizosphere of Hypericum perforatum.</title>
        <authorList>
            <person name="Noviana Z."/>
        </authorList>
    </citation>
    <scope>NUCLEOTIDE SEQUENCE [LARGE SCALE GENOMIC DNA]</scope>
    <source>
        <strain evidence="2 3">R5913</strain>
    </source>
</reference>
<keyword evidence="3" id="KW-1185">Reference proteome</keyword>
<feature type="domain" description="Guanylate cyclase" evidence="1">
    <location>
        <begin position="218"/>
        <end position="350"/>
    </location>
</feature>
<evidence type="ECO:0000313" key="2">
    <source>
        <dbReference type="EMBL" id="QEX15453.1"/>
    </source>
</evidence>
<dbReference type="InterPro" id="IPR001054">
    <property type="entry name" value="A/G_cyclase"/>
</dbReference>
<dbReference type="CDD" id="cd07302">
    <property type="entry name" value="CHD"/>
    <property type="match status" value="1"/>
</dbReference>
<dbReference type="InterPro" id="IPR050697">
    <property type="entry name" value="Adenylyl/Guanylyl_Cyclase_3/4"/>
</dbReference>
<dbReference type="GO" id="GO:0035556">
    <property type="term" value="P:intracellular signal transduction"/>
    <property type="evidence" value="ECO:0007669"/>
    <property type="project" value="InterPro"/>
</dbReference>
<dbReference type="Proteomes" id="UP000326202">
    <property type="component" value="Chromosome"/>
</dbReference>
<evidence type="ECO:0000313" key="3">
    <source>
        <dbReference type="Proteomes" id="UP000326202"/>
    </source>
</evidence>
<dbReference type="OrthoDB" id="9762462at2"/>
<proteinExistence type="predicted"/>
<protein>
    <submittedName>
        <fullName evidence="2">Adenylate cyclase</fullName>
    </submittedName>
</protein>
<dbReference type="Gene3D" id="3.30.70.1230">
    <property type="entry name" value="Nucleotide cyclase"/>
    <property type="match status" value="1"/>
</dbReference>
<dbReference type="PANTHER" id="PTHR43081:SF11">
    <property type="entry name" value="BLR2264 PROTEIN"/>
    <property type="match status" value="1"/>
</dbReference>
<dbReference type="RefSeq" id="WP_151175902.1">
    <property type="nucleotide sequence ID" value="NZ_CP042906.1"/>
</dbReference>
<organism evidence="2 3">
    <name type="scientific">Hypericibacter terrae</name>
    <dbReference type="NCBI Taxonomy" id="2602015"/>
    <lineage>
        <taxon>Bacteria</taxon>
        <taxon>Pseudomonadati</taxon>
        <taxon>Pseudomonadota</taxon>
        <taxon>Alphaproteobacteria</taxon>
        <taxon>Rhodospirillales</taxon>
        <taxon>Dongiaceae</taxon>
        <taxon>Hypericibacter</taxon>
    </lineage>
</organism>
<dbReference type="EMBL" id="CP042906">
    <property type="protein sequence ID" value="QEX15453.1"/>
    <property type="molecule type" value="Genomic_DNA"/>
</dbReference>
<dbReference type="AlphaFoldDB" id="A0A5J6MDF5"/>
<dbReference type="InterPro" id="IPR029787">
    <property type="entry name" value="Nucleotide_cyclase"/>
</dbReference>
<name>A0A5J6MDF5_9PROT</name>
<dbReference type="SUPFAM" id="SSF55073">
    <property type="entry name" value="Nucleotide cyclase"/>
    <property type="match status" value="1"/>
</dbReference>
<accession>A0A5J6MDF5</accession>
<dbReference type="KEGG" id="htq:FRZ44_07370"/>
<dbReference type="PANTHER" id="PTHR43081">
    <property type="entry name" value="ADENYLATE CYCLASE, TERMINAL-DIFFERENTIATION SPECIFIC-RELATED"/>
    <property type="match status" value="1"/>
</dbReference>
<gene>
    <name evidence="2" type="primary">cyaG2</name>
    <name evidence="2" type="ORF">FRZ44_07370</name>
</gene>
<dbReference type="GO" id="GO:0006171">
    <property type="term" value="P:cAMP biosynthetic process"/>
    <property type="evidence" value="ECO:0007669"/>
    <property type="project" value="TreeGrafter"/>
</dbReference>
<dbReference type="SMART" id="SM00044">
    <property type="entry name" value="CYCc"/>
    <property type="match status" value="1"/>
</dbReference>
<sequence>MFDAIPIHVWLIESGLQNRPVLATFEELCRRLAATPLQIERAHLSVALLHPSWRGFSHTWTRKTGAVETQFFTRGLDDTQGWKESPFKYVLENRLPALRRRLTGNQAQLDFPVLTEFRDQGLTDWLCCLHSFNPEADLPWTQMMGMITSWATGAPGGFADEDIVLLEELMGTTALVVKADTQQQIARNLLTTYVGGNSVERVLAGEITRGGVQRIEAAILFADLRGFTAFSDTTPIEGTLTLLNAAFDAMGDPVTSQGGHILKFLGDGLMAIFPSGEDAGDACLRALAAAQAGQAAMALLNQARATEGLPVLGLDLALHHGEVLYGNVGTSDRLDFTVVGPAVNEASRIETLCKRLERPVLLSESFATALGDHPGLCELGTHELAGLARPRRIFGIA</sequence>
<dbReference type="GO" id="GO:0004016">
    <property type="term" value="F:adenylate cyclase activity"/>
    <property type="evidence" value="ECO:0007669"/>
    <property type="project" value="UniProtKB-ARBA"/>
</dbReference>
<dbReference type="PROSITE" id="PS50125">
    <property type="entry name" value="GUANYLATE_CYCLASE_2"/>
    <property type="match status" value="1"/>
</dbReference>
<dbReference type="Pfam" id="PF00211">
    <property type="entry name" value="Guanylate_cyc"/>
    <property type="match status" value="1"/>
</dbReference>
<evidence type="ECO:0000259" key="1">
    <source>
        <dbReference type="PROSITE" id="PS50125"/>
    </source>
</evidence>